<evidence type="ECO:0008006" key="4">
    <source>
        <dbReference type="Google" id="ProtNLM"/>
    </source>
</evidence>
<reference evidence="3" key="1">
    <citation type="journal article" date="2019" name="Int. J. Syst. Evol. Microbiol.">
        <title>The Global Catalogue of Microorganisms (GCM) 10K type strain sequencing project: providing services to taxonomists for standard genome sequencing and annotation.</title>
        <authorList>
            <consortium name="The Broad Institute Genomics Platform"/>
            <consortium name="The Broad Institute Genome Sequencing Center for Infectious Disease"/>
            <person name="Wu L."/>
            <person name="Ma J."/>
        </authorList>
    </citation>
    <scope>NUCLEOTIDE SEQUENCE [LARGE SCALE GENOMIC DNA]</scope>
    <source>
        <strain evidence="3">CGMCC 1.12606</strain>
    </source>
</reference>
<evidence type="ECO:0000313" key="2">
    <source>
        <dbReference type="EMBL" id="GGD53507.1"/>
    </source>
</evidence>
<sequence length="342" mass="39128">MNGTLNVYKSLVIFGVPISIIVLLVLLAKSSIFEAHPAPLSAGIIIDLLFTVPLIYFLLIRKTNIPRLTVLPFLIAGIVVCSLIIPSQNQYYLDLFKAWVLPLLELAVVFYVIYHLRKAIRRYRLHKKGSVDFYTALKATCDEILPRGVVMPVVTEISVFYYGFISWKKRQINKDEYTYHKDSGTVSLLIAILLIVAIETVVLHILLAKWNLVAAWILTSLSIYSGLQLFGFLKSMYQRPIAIEKDALLLRYGMMCETSIKMDLIESIELSSGDQEWDRETRKLSFLGSLESHNVLIRLKEENELVRPYGITRTYKNLAFYVDDKAEFVNRVIRAVNRSSEL</sequence>
<protein>
    <recommendedName>
        <fullName evidence="4">Beta-carotene 15,15'-monooxygenase</fullName>
    </recommendedName>
</protein>
<keyword evidence="1" id="KW-0472">Membrane</keyword>
<name>A0ABQ1R0A8_9FLAO</name>
<evidence type="ECO:0000313" key="3">
    <source>
        <dbReference type="Proteomes" id="UP000625780"/>
    </source>
</evidence>
<feature type="transmembrane region" description="Helical" evidence="1">
    <location>
        <begin position="68"/>
        <end position="86"/>
    </location>
</feature>
<proteinExistence type="predicted"/>
<feature type="transmembrane region" description="Helical" evidence="1">
    <location>
        <begin position="186"/>
        <end position="207"/>
    </location>
</feature>
<feature type="transmembrane region" description="Helical" evidence="1">
    <location>
        <begin position="7"/>
        <end position="28"/>
    </location>
</feature>
<organism evidence="2 3">
    <name type="scientific">Muriicola marianensis</name>
    <dbReference type="NCBI Taxonomy" id="1324801"/>
    <lineage>
        <taxon>Bacteria</taxon>
        <taxon>Pseudomonadati</taxon>
        <taxon>Bacteroidota</taxon>
        <taxon>Flavobacteriia</taxon>
        <taxon>Flavobacteriales</taxon>
        <taxon>Flavobacteriaceae</taxon>
        <taxon>Muriicola</taxon>
    </lineage>
</organism>
<feature type="transmembrane region" description="Helical" evidence="1">
    <location>
        <begin position="213"/>
        <end position="233"/>
    </location>
</feature>
<feature type="transmembrane region" description="Helical" evidence="1">
    <location>
        <begin position="98"/>
        <end position="116"/>
    </location>
</feature>
<keyword evidence="3" id="KW-1185">Reference proteome</keyword>
<dbReference type="EMBL" id="BMFH01000001">
    <property type="protein sequence ID" value="GGD53507.1"/>
    <property type="molecule type" value="Genomic_DNA"/>
</dbReference>
<keyword evidence="1" id="KW-1133">Transmembrane helix</keyword>
<evidence type="ECO:0000256" key="1">
    <source>
        <dbReference type="SAM" id="Phobius"/>
    </source>
</evidence>
<comment type="caution">
    <text evidence="2">The sequence shown here is derived from an EMBL/GenBank/DDBJ whole genome shotgun (WGS) entry which is preliminary data.</text>
</comment>
<gene>
    <name evidence="2" type="ORF">GCM10011361_20250</name>
</gene>
<dbReference type="Proteomes" id="UP000625780">
    <property type="component" value="Unassembled WGS sequence"/>
</dbReference>
<keyword evidence="1" id="KW-0812">Transmembrane</keyword>
<feature type="transmembrane region" description="Helical" evidence="1">
    <location>
        <begin position="40"/>
        <end position="59"/>
    </location>
</feature>
<accession>A0ABQ1R0A8</accession>
<dbReference type="RefSeq" id="WP_188370554.1">
    <property type="nucleotide sequence ID" value="NZ_BMFH01000001.1"/>
</dbReference>